<organism evidence="1 2">
    <name type="scientific">Parascaris univalens</name>
    <name type="common">Nematode worm</name>
    <dbReference type="NCBI Taxonomy" id="6257"/>
    <lineage>
        <taxon>Eukaryota</taxon>
        <taxon>Metazoa</taxon>
        <taxon>Ecdysozoa</taxon>
        <taxon>Nematoda</taxon>
        <taxon>Chromadorea</taxon>
        <taxon>Rhabditida</taxon>
        <taxon>Spirurina</taxon>
        <taxon>Ascaridomorpha</taxon>
        <taxon>Ascaridoidea</taxon>
        <taxon>Ascarididae</taxon>
        <taxon>Parascaris</taxon>
    </lineage>
</organism>
<dbReference type="Proteomes" id="UP000887569">
    <property type="component" value="Unplaced"/>
</dbReference>
<keyword evidence="1" id="KW-1185">Reference proteome</keyword>
<accession>A0A915ANT7</accession>
<protein>
    <submittedName>
        <fullName evidence="2">TBC domain-containing protein kinase-like protein</fullName>
    </submittedName>
</protein>
<reference evidence="2" key="1">
    <citation type="submission" date="2022-11" db="UniProtKB">
        <authorList>
            <consortium name="WormBaseParasite"/>
        </authorList>
    </citation>
    <scope>IDENTIFICATION</scope>
</reference>
<sequence>MQRRVYFNKAHYSAADTQMSNGTIASVGEKWVRSLFELCVGRKKKERTSNEASGRAFENRMTQRIRQYCTKRFYSTNN</sequence>
<evidence type="ECO:0000313" key="2">
    <source>
        <dbReference type="WBParaSite" id="PgR011_g137_t04"/>
    </source>
</evidence>
<name>A0A915ANT7_PARUN</name>
<evidence type="ECO:0000313" key="1">
    <source>
        <dbReference type="Proteomes" id="UP000887569"/>
    </source>
</evidence>
<dbReference type="WBParaSite" id="PgR011_g137_t04">
    <property type="protein sequence ID" value="PgR011_g137_t04"/>
    <property type="gene ID" value="PgR011_g137"/>
</dbReference>
<proteinExistence type="predicted"/>
<dbReference type="AlphaFoldDB" id="A0A915ANT7"/>